<sequence>MKGYNGLKPFMMTTSFHKDNSNSLSHLMHQNFKNSTFESNSLVAEEEYFKGSGQSNCEVSFDHDSTVSLCDSCTRMVFFRLGDI</sequence>
<dbReference type="EMBL" id="PDCK01000040">
    <property type="protein sequence ID" value="PRQ48552.1"/>
    <property type="molecule type" value="Genomic_DNA"/>
</dbReference>
<name>A0A2P6RQ32_ROSCH</name>
<dbReference type="Proteomes" id="UP000238479">
    <property type="component" value="Chromosome 2"/>
</dbReference>
<evidence type="ECO:0000313" key="1">
    <source>
        <dbReference type="EMBL" id="PRQ48552.1"/>
    </source>
</evidence>
<accession>A0A2P6RQ32</accession>
<dbReference type="Gramene" id="PRQ48552">
    <property type="protein sequence ID" value="PRQ48552"/>
    <property type="gene ID" value="RchiOBHm_Chr2g0111991"/>
</dbReference>
<comment type="caution">
    <text evidence="1">The sequence shown here is derived from an EMBL/GenBank/DDBJ whole genome shotgun (WGS) entry which is preliminary data.</text>
</comment>
<proteinExistence type="predicted"/>
<keyword evidence="2" id="KW-1185">Reference proteome</keyword>
<gene>
    <name evidence="1" type="ORF">RchiOBHm_Chr2g0111991</name>
</gene>
<protein>
    <submittedName>
        <fullName evidence="1">Uncharacterized protein</fullName>
    </submittedName>
</protein>
<evidence type="ECO:0000313" key="2">
    <source>
        <dbReference type="Proteomes" id="UP000238479"/>
    </source>
</evidence>
<organism evidence="1 2">
    <name type="scientific">Rosa chinensis</name>
    <name type="common">China rose</name>
    <dbReference type="NCBI Taxonomy" id="74649"/>
    <lineage>
        <taxon>Eukaryota</taxon>
        <taxon>Viridiplantae</taxon>
        <taxon>Streptophyta</taxon>
        <taxon>Embryophyta</taxon>
        <taxon>Tracheophyta</taxon>
        <taxon>Spermatophyta</taxon>
        <taxon>Magnoliopsida</taxon>
        <taxon>eudicotyledons</taxon>
        <taxon>Gunneridae</taxon>
        <taxon>Pentapetalae</taxon>
        <taxon>rosids</taxon>
        <taxon>fabids</taxon>
        <taxon>Rosales</taxon>
        <taxon>Rosaceae</taxon>
        <taxon>Rosoideae</taxon>
        <taxon>Rosoideae incertae sedis</taxon>
        <taxon>Rosa</taxon>
    </lineage>
</organism>
<reference evidence="1 2" key="1">
    <citation type="journal article" date="2018" name="Nat. Genet.">
        <title>The Rosa genome provides new insights in the design of modern roses.</title>
        <authorList>
            <person name="Bendahmane M."/>
        </authorList>
    </citation>
    <scope>NUCLEOTIDE SEQUENCE [LARGE SCALE GENOMIC DNA]</scope>
    <source>
        <strain evidence="2">cv. Old Blush</strain>
    </source>
</reference>
<dbReference type="AlphaFoldDB" id="A0A2P6RQ32"/>